<dbReference type="Proteomes" id="UP001501480">
    <property type="component" value="Unassembled WGS sequence"/>
</dbReference>
<dbReference type="InterPro" id="IPR036505">
    <property type="entry name" value="Amidase/PGRP_sf"/>
</dbReference>
<accession>A0ABN2VU92</accession>
<sequence>MIPWSSVHRALALGLVGAVAAATVLVGPSDPSDPSDTTPVSAEGEDSTLQEQAVPLVDDPEAEQAPPETLQEDPQEDLQEPQDDAGGTGRGGGDPEAPVAELERTTTDPFNMVGVTWEGGADLRVEVSYRTAGQWSAFEDLEVEPVDPNEGGRAGTEPLWINDGADGVSVKITSASGELPRDVKVATIDPGEDGLIAPTSGAAGQPPIIMRSSWGAKSASCSTGRPATRGATIHHTAGNNTYSQAQVAGILRSYQDYTAAAGGATSATTSSSTASAGSTRAASAASPTWSAAPMPGRTTPTPTPSASR</sequence>
<feature type="compositionally biased region" description="Acidic residues" evidence="1">
    <location>
        <begin position="70"/>
        <end position="83"/>
    </location>
</feature>
<comment type="caution">
    <text evidence="2">The sequence shown here is derived from an EMBL/GenBank/DDBJ whole genome shotgun (WGS) entry which is preliminary data.</text>
</comment>
<feature type="region of interest" description="Disordered" evidence="1">
    <location>
        <begin position="263"/>
        <end position="308"/>
    </location>
</feature>
<dbReference type="Gene3D" id="3.40.80.10">
    <property type="entry name" value="Peptidoglycan recognition protein-like"/>
    <property type="match status" value="1"/>
</dbReference>
<dbReference type="SUPFAM" id="SSF55846">
    <property type="entry name" value="N-acetylmuramoyl-L-alanine amidase-like"/>
    <property type="match status" value="1"/>
</dbReference>
<feature type="compositionally biased region" description="Low complexity" evidence="1">
    <location>
        <begin position="263"/>
        <end position="292"/>
    </location>
</feature>
<keyword evidence="3" id="KW-1185">Reference proteome</keyword>
<organism evidence="2 3">
    <name type="scientific">Aeromicrobium halocynthiae</name>
    <dbReference type="NCBI Taxonomy" id="560557"/>
    <lineage>
        <taxon>Bacteria</taxon>
        <taxon>Bacillati</taxon>
        <taxon>Actinomycetota</taxon>
        <taxon>Actinomycetes</taxon>
        <taxon>Propionibacteriales</taxon>
        <taxon>Nocardioidaceae</taxon>
        <taxon>Aeromicrobium</taxon>
    </lineage>
</organism>
<feature type="compositionally biased region" description="Low complexity" evidence="1">
    <location>
        <begin position="27"/>
        <end position="36"/>
    </location>
</feature>
<evidence type="ECO:0000313" key="3">
    <source>
        <dbReference type="Proteomes" id="UP001501480"/>
    </source>
</evidence>
<evidence type="ECO:0000313" key="2">
    <source>
        <dbReference type="EMBL" id="GAA2071807.1"/>
    </source>
</evidence>
<protein>
    <submittedName>
        <fullName evidence="2">Uncharacterized protein</fullName>
    </submittedName>
</protein>
<gene>
    <name evidence="2" type="ORF">GCM10009821_07210</name>
</gene>
<evidence type="ECO:0000256" key="1">
    <source>
        <dbReference type="SAM" id="MobiDB-lite"/>
    </source>
</evidence>
<dbReference type="EMBL" id="BAAAPY010000001">
    <property type="protein sequence ID" value="GAA2071807.1"/>
    <property type="molecule type" value="Genomic_DNA"/>
</dbReference>
<name>A0ABN2VU92_9ACTN</name>
<feature type="region of interest" description="Disordered" evidence="1">
    <location>
        <begin position="27"/>
        <end position="99"/>
    </location>
</feature>
<dbReference type="RefSeq" id="WP_344324408.1">
    <property type="nucleotide sequence ID" value="NZ_BAAAPY010000001.1"/>
</dbReference>
<proteinExistence type="predicted"/>
<reference evidence="2 3" key="1">
    <citation type="journal article" date="2019" name="Int. J. Syst. Evol. Microbiol.">
        <title>The Global Catalogue of Microorganisms (GCM) 10K type strain sequencing project: providing services to taxonomists for standard genome sequencing and annotation.</title>
        <authorList>
            <consortium name="The Broad Institute Genomics Platform"/>
            <consortium name="The Broad Institute Genome Sequencing Center for Infectious Disease"/>
            <person name="Wu L."/>
            <person name="Ma J."/>
        </authorList>
    </citation>
    <scope>NUCLEOTIDE SEQUENCE [LARGE SCALE GENOMIC DNA]</scope>
    <source>
        <strain evidence="2 3">JCM 15749</strain>
    </source>
</reference>